<dbReference type="AlphaFoldDB" id="A0A151A798"/>
<reference evidence="2" key="4">
    <citation type="submission" date="2021-09" db="EMBL/GenBank/DDBJ databases">
        <authorList>
            <person name="Gilroy R."/>
        </authorList>
    </citation>
    <scope>NUCLEOTIDE SEQUENCE</scope>
    <source>
        <strain evidence="2">CHK149-3286</strain>
    </source>
</reference>
<reference evidence="1 5" key="2">
    <citation type="submission" date="2019-07" db="EMBL/GenBank/DDBJ databases">
        <title>Whole genome shotgun sequence of Staphylococcus kloosii NBRC 109624.</title>
        <authorList>
            <person name="Hosoyama A."/>
            <person name="Uohara A."/>
            <person name="Ohji S."/>
            <person name="Ichikawa N."/>
        </authorList>
    </citation>
    <scope>NUCLEOTIDE SEQUENCE [LARGE SCALE GENOMIC DNA]</scope>
    <source>
        <strain evidence="1 5">NBRC 109624</strain>
    </source>
</reference>
<evidence type="ECO:0000313" key="5">
    <source>
        <dbReference type="Proteomes" id="UP000321040"/>
    </source>
</evidence>
<evidence type="ECO:0000313" key="2">
    <source>
        <dbReference type="EMBL" id="HJF68077.1"/>
    </source>
</evidence>
<dbReference type="EMBL" id="DYVT01000078">
    <property type="protein sequence ID" value="HJF68077.1"/>
    <property type="molecule type" value="Genomic_DNA"/>
</dbReference>
<dbReference type="Gene3D" id="3.40.30.10">
    <property type="entry name" value="Glutaredoxin"/>
    <property type="match status" value="1"/>
</dbReference>
<reference evidence="2" key="3">
    <citation type="journal article" date="2021" name="PeerJ">
        <title>Extensive microbial diversity within the chicken gut microbiome revealed by metagenomics and culture.</title>
        <authorList>
            <person name="Gilroy R."/>
            <person name="Ravi A."/>
            <person name="Getino M."/>
            <person name="Pursley I."/>
            <person name="Horton D.L."/>
            <person name="Alikhan N.F."/>
            <person name="Baker D."/>
            <person name="Gharbi K."/>
            <person name="Hall N."/>
            <person name="Watson M."/>
            <person name="Adriaenssens E.M."/>
            <person name="Foster-Nyarko E."/>
            <person name="Jarju S."/>
            <person name="Secka A."/>
            <person name="Antonio M."/>
            <person name="Oren A."/>
            <person name="Chaudhuri R.R."/>
            <person name="La Ragione R."/>
            <person name="Hildebrand F."/>
            <person name="Pallen M.J."/>
        </authorList>
    </citation>
    <scope>NUCLEOTIDE SEQUENCE</scope>
    <source>
        <strain evidence="2">CHK149-3286</strain>
    </source>
</reference>
<protein>
    <submittedName>
        <fullName evidence="3">Bacillithiol system protein YtxJ</fullName>
    </submittedName>
    <submittedName>
        <fullName evidence="2">Bacillithiol system redox-active protein YtxJ</fullName>
    </submittedName>
</protein>
<dbReference type="Proteomes" id="UP000321040">
    <property type="component" value="Unassembled WGS sequence"/>
</dbReference>
<keyword evidence="5" id="KW-1185">Reference proteome</keyword>
<dbReference type="Proteomes" id="UP000075418">
    <property type="component" value="Unassembled WGS sequence"/>
</dbReference>
<dbReference type="KEGG" id="skl:C7J89_11795"/>
<name>A0A151A798_9STAP</name>
<proteinExistence type="predicted"/>
<dbReference type="GeneID" id="69906027"/>
<evidence type="ECO:0000313" key="4">
    <source>
        <dbReference type="Proteomes" id="UP000075418"/>
    </source>
</evidence>
<dbReference type="OrthoDB" id="677051at2"/>
<dbReference type="SUPFAM" id="SSF52833">
    <property type="entry name" value="Thioredoxin-like"/>
    <property type="match status" value="1"/>
</dbReference>
<gene>
    <name evidence="2" type="primary">ytxJ</name>
    <name evidence="3" type="ORF">A0131_10040</name>
    <name evidence="2" type="ORF">K8V85_07170</name>
    <name evidence="1" type="ORF">SKL01_13710</name>
</gene>
<dbReference type="NCBIfam" id="TIGR04019">
    <property type="entry name" value="B_thiol_YtxJ"/>
    <property type="match status" value="1"/>
</dbReference>
<reference evidence="3 4" key="1">
    <citation type="submission" date="2016-02" db="EMBL/GenBank/DDBJ databases">
        <title>Draft genome sequence of hydrocarbon degrading Staphylococcus saprophyticus Strain CNV2, isolated from crude-oil contaminated soil from Noonmati Oil Refinery, Guwahati, Assam, India.</title>
        <authorList>
            <person name="Mukherjee A."/>
            <person name="Chettri B."/>
            <person name="Langpoklakpam J."/>
            <person name="Singh A.K."/>
            <person name="Chattopadhyay D.J."/>
        </authorList>
    </citation>
    <scope>NUCLEOTIDE SEQUENCE [LARGE SCALE GENOMIC DNA]</scope>
    <source>
        <strain evidence="3 4">CNV2</strain>
    </source>
</reference>
<dbReference type="EMBL" id="BKAQ01000010">
    <property type="protein sequence ID" value="GEP82193.1"/>
    <property type="molecule type" value="Genomic_DNA"/>
</dbReference>
<accession>A0A2T4RE96</accession>
<accession>A0A151A798</accession>
<dbReference type="EMBL" id="LUGM01000002">
    <property type="protein sequence ID" value="KYH15105.1"/>
    <property type="molecule type" value="Genomic_DNA"/>
</dbReference>
<dbReference type="Pfam" id="PF11009">
    <property type="entry name" value="BrxC"/>
    <property type="match status" value="1"/>
</dbReference>
<sequence length="106" mass="12440">MAIKLSSIDQFEQVVNENKYVFVFKHSETCPISANAYDQFNKFLYERDMDGYYLVVQQERKLSDYIEEQTQVKHESPQAFYFVDGKAIWNASHEQINVSSLAKAEE</sequence>
<dbReference type="RefSeq" id="WP_061855249.1">
    <property type="nucleotide sequence ID" value="NZ_BKAQ01000010.1"/>
</dbReference>
<dbReference type="InterPro" id="IPR022551">
    <property type="entry name" value="BrxC"/>
</dbReference>
<dbReference type="Proteomes" id="UP000706163">
    <property type="component" value="Unassembled WGS sequence"/>
</dbReference>
<evidence type="ECO:0000313" key="1">
    <source>
        <dbReference type="EMBL" id="GEP82193.1"/>
    </source>
</evidence>
<dbReference type="InterPro" id="IPR036249">
    <property type="entry name" value="Thioredoxin-like_sf"/>
</dbReference>
<comment type="caution">
    <text evidence="3">The sequence shown here is derived from an EMBL/GenBank/DDBJ whole genome shotgun (WGS) entry which is preliminary data.</text>
</comment>
<evidence type="ECO:0000313" key="3">
    <source>
        <dbReference type="EMBL" id="KYH15105.1"/>
    </source>
</evidence>
<organism evidence="3 4">
    <name type="scientific">Staphylococcus kloosii</name>
    <dbReference type="NCBI Taxonomy" id="29384"/>
    <lineage>
        <taxon>Bacteria</taxon>
        <taxon>Bacillati</taxon>
        <taxon>Bacillota</taxon>
        <taxon>Bacilli</taxon>
        <taxon>Bacillales</taxon>
        <taxon>Staphylococcaceae</taxon>
        <taxon>Staphylococcus</taxon>
    </lineage>
</organism>